<comment type="caution">
    <text evidence="1">The sequence shown here is derived from an EMBL/GenBank/DDBJ whole genome shotgun (WGS) entry which is preliminary data.</text>
</comment>
<sequence>MQTNASDIKAQCPRWMVTLKVRICMGRSVTSNESALTGVTLSLMAPLDPARPSTFQCSRLASLSSWLAPSVSSSTDVTSNVLNNPCKQQCLLLEKL</sequence>
<proteinExistence type="predicted"/>
<dbReference type="AlphaFoldDB" id="A0AAD9L2F4"/>
<accession>A0AAD9L2F4</accession>
<reference evidence="1" key="1">
    <citation type="journal article" date="2023" name="Mol. Biol. Evol.">
        <title>Third-Generation Sequencing Reveals the Adaptive Role of the Epigenome in Three Deep-Sea Polychaetes.</title>
        <authorList>
            <person name="Perez M."/>
            <person name="Aroh O."/>
            <person name="Sun Y."/>
            <person name="Lan Y."/>
            <person name="Juniper S.K."/>
            <person name="Young C.R."/>
            <person name="Angers B."/>
            <person name="Qian P.Y."/>
        </authorList>
    </citation>
    <scope>NUCLEOTIDE SEQUENCE</scope>
    <source>
        <strain evidence="1">R07B-5</strain>
    </source>
</reference>
<dbReference type="EMBL" id="JAODUO010000393">
    <property type="protein sequence ID" value="KAK2181517.1"/>
    <property type="molecule type" value="Genomic_DNA"/>
</dbReference>
<dbReference type="Proteomes" id="UP001209878">
    <property type="component" value="Unassembled WGS sequence"/>
</dbReference>
<evidence type="ECO:0000313" key="1">
    <source>
        <dbReference type="EMBL" id="KAK2181517.1"/>
    </source>
</evidence>
<name>A0AAD9L2F4_RIDPI</name>
<organism evidence="1 2">
    <name type="scientific">Ridgeia piscesae</name>
    <name type="common">Tubeworm</name>
    <dbReference type="NCBI Taxonomy" id="27915"/>
    <lineage>
        <taxon>Eukaryota</taxon>
        <taxon>Metazoa</taxon>
        <taxon>Spiralia</taxon>
        <taxon>Lophotrochozoa</taxon>
        <taxon>Annelida</taxon>
        <taxon>Polychaeta</taxon>
        <taxon>Sedentaria</taxon>
        <taxon>Canalipalpata</taxon>
        <taxon>Sabellida</taxon>
        <taxon>Siboglinidae</taxon>
        <taxon>Ridgeia</taxon>
    </lineage>
</organism>
<evidence type="ECO:0000313" key="2">
    <source>
        <dbReference type="Proteomes" id="UP001209878"/>
    </source>
</evidence>
<gene>
    <name evidence="1" type="ORF">NP493_395g01018</name>
</gene>
<protein>
    <submittedName>
        <fullName evidence="1">Uncharacterized protein</fullName>
    </submittedName>
</protein>
<keyword evidence="2" id="KW-1185">Reference proteome</keyword>